<name>A0A8T4H710_9SPHI</name>
<feature type="domain" description="Antitoxin Xre/MbcA/ParS-like toxin-binding" evidence="1">
    <location>
        <begin position="116"/>
        <end position="163"/>
    </location>
</feature>
<evidence type="ECO:0000313" key="4">
    <source>
        <dbReference type="Proteomes" id="UP000679691"/>
    </source>
</evidence>
<dbReference type="Pfam" id="PF20432">
    <property type="entry name" value="Xre-like-HTH"/>
    <property type="match status" value="1"/>
</dbReference>
<feature type="domain" description="Antitoxin Xre-like helix-turn-helix" evidence="2">
    <location>
        <begin position="46"/>
        <end position="106"/>
    </location>
</feature>
<dbReference type="AlphaFoldDB" id="A0A8T4H710"/>
<dbReference type="Proteomes" id="UP000679691">
    <property type="component" value="Unassembled WGS sequence"/>
</dbReference>
<dbReference type="NCBIfam" id="TIGR02293">
    <property type="entry name" value="TAS_TIGR02293"/>
    <property type="match status" value="1"/>
</dbReference>
<reference evidence="3" key="1">
    <citation type="submission" date="2021-03" db="EMBL/GenBank/DDBJ databases">
        <authorList>
            <person name="Lu T."/>
            <person name="Wang Q."/>
            <person name="Han X."/>
        </authorList>
    </citation>
    <scope>NUCLEOTIDE SEQUENCE</scope>
    <source>
        <strain evidence="3">WQ 2009</strain>
    </source>
</reference>
<gene>
    <name evidence="3" type="ORF">J5U18_04520</name>
</gene>
<keyword evidence="4" id="KW-1185">Reference proteome</keyword>
<sequence>MKDLLVKTKPFDTRKSIRNASQKTALSNKWILNSDGEEFVWRNPLDRVLLIRKGIPYAAIETISNRLNRPVKALLNLFSLPQTTYNKKKAENAVLDTRNSELILLITELLDFGASVFNQENDKFQRWLKKPNLSLGGQTPLSLLDTTTGIEEVKFCLNRIEYGNFA</sequence>
<comment type="caution">
    <text evidence="3">The sequence shown here is derived from an EMBL/GenBank/DDBJ whole genome shotgun (WGS) entry which is preliminary data.</text>
</comment>
<accession>A0A8T4H710</accession>
<dbReference type="EMBL" id="JAGKSB010000004">
    <property type="protein sequence ID" value="MBP3942832.1"/>
    <property type="molecule type" value="Genomic_DNA"/>
</dbReference>
<dbReference type="InterPro" id="IPR024467">
    <property type="entry name" value="Xre/MbcA/ParS-like_toxin-bd"/>
</dbReference>
<protein>
    <submittedName>
        <fullName evidence="3">DUF2384 domain-containing protein</fullName>
    </submittedName>
</protein>
<evidence type="ECO:0000259" key="1">
    <source>
        <dbReference type="Pfam" id="PF09722"/>
    </source>
</evidence>
<dbReference type="Pfam" id="PF09722">
    <property type="entry name" value="Xre_MbcA_ParS_C"/>
    <property type="match status" value="1"/>
</dbReference>
<dbReference type="RefSeq" id="WP_353546318.1">
    <property type="nucleotide sequence ID" value="NZ_JAGKSB010000004.1"/>
</dbReference>
<dbReference type="InterPro" id="IPR046847">
    <property type="entry name" value="Xre-like_HTH"/>
</dbReference>
<evidence type="ECO:0000259" key="2">
    <source>
        <dbReference type="Pfam" id="PF20432"/>
    </source>
</evidence>
<dbReference type="InterPro" id="IPR011979">
    <property type="entry name" value="Antitox_Xre"/>
</dbReference>
<organism evidence="3 4">
    <name type="scientific">Rhinopithecimicrobium faecis</name>
    <dbReference type="NCBI Taxonomy" id="2820698"/>
    <lineage>
        <taxon>Bacteria</taxon>
        <taxon>Pseudomonadati</taxon>
        <taxon>Bacteroidota</taxon>
        <taxon>Sphingobacteriia</taxon>
        <taxon>Sphingobacteriales</taxon>
        <taxon>Sphingobacteriaceae</taxon>
        <taxon>Rhinopithecimicrobium</taxon>
    </lineage>
</organism>
<dbReference type="GO" id="GO:0003677">
    <property type="term" value="F:DNA binding"/>
    <property type="evidence" value="ECO:0007669"/>
    <property type="project" value="InterPro"/>
</dbReference>
<evidence type="ECO:0000313" key="3">
    <source>
        <dbReference type="EMBL" id="MBP3942832.1"/>
    </source>
</evidence>
<proteinExistence type="predicted"/>